<evidence type="ECO:0000256" key="1">
    <source>
        <dbReference type="ARBA" id="ARBA00001946"/>
    </source>
</evidence>
<dbReference type="PANTHER" id="PTHR43046:SF16">
    <property type="entry name" value="ADP-RIBOSE PYROPHOSPHATASE YJHB-RELATED"/>
    <property type="match status" value="1"/>
</dbReference>
<feature type="domain" description="Nudix hydrolase" evidence="3">
    <location>
        <begin position="19"/>
        <end position="153"/>
    </location>
</feature>
<reference evidence="5" key="1">
    <citation type="journal article" date="2019" name="Int. J. Syst. Evol. Microbiol.">
        <title>The Global Catalogue of Microorganisms (GCM) 10K type strain sequencing project: providing services to taxonomists for standard genome sequencing and annotation.</title>
        <authorList>
            <consortium name="The Broad Institute Genomics Platform"/>
            <consortium name="The Broad Institute Genome Sequencing Center for Infectious Disease"/>
            <person name="Wu L."/>
            <person name="Ma J."/>
        </authorList>
    </citation>
    <scope>NUCLEOTIDE SEQUENCE [LARGE SCALE GENOMIC DNA]</scope>
    <source>
        <strain evidence="5">JCM 15572</strain>
    </source>
</reference>
<dbReference type="CDD" id="cd18879">
    <property type="entry name" value="NUDIX_Hydrolase"/>
    <property type="match status" value="1"/>
</dbReference>
<comment type="caution">
    <text evidence="4">The sequence shown here is derived from an EMBL/GenBank/DDBJ whole genome shotgun (WGS) entry which is preliminary data.</text>
</comment>
<dbReference type="Proteomes" id="UP001501705">
    <property type="component" value="Unassembled WGS sequence"/>
</dbReference>
<proteinExistence type="predicted"/>
<accession>A0ABP4N2C9</accession>
<dbReference type="RefSeq" id="WP_344232027.1">
    <property type="nucleotide sequence ID" value="NZ_BAAAPH010000002.1"/>
</dbReference>
<dbReference type="InterPro" id="IPR000086">
    <property type="entry name" value="NUDIX_hydrolase_dom"/>
</dbReference>
<evidence type="ECO:0000313" key="5">
    <source>
        <dbReference type="Proteomes" id="UP001501705"/>
    </source>
</evidence>
<comment type="cofactor">
    <cofactor evidence="1">
        <name>Mg(2+)</name>
        <dbReference type="ChEBI" id="CHEBI:18420"/>
    </cofactor>
</comment>
<organism evidence="4 5">
    <name type="scientific">Kribbella hippodromi</name>
    <dbReference type="NCBI Taxonomy" id="434347"/>
    <lineage>
        <taxon>Bacteria</taxon>
        <taxon>Bacillati</taxon>
        <taxon>Actinomycetota</taxon>
        <taxon>Actinomycetes</taxon>
        <taxon>Propionibacteriales</taxon>
        <taxon>Kribbellaceae</taxon>
        <taxon>Kribbella</taxon>
    </lineage>
</organism>
<dbReference type="InterPro" id="IPR015797">
    <property type="entry name" value="NUDIX_hydrolase-like_dom_sf"/>
</dbReference>
<evidence type="ECO:0000256" key="2">
    <source>
        <dbReference type="ARBA" id="ARBA00022801"/>
    </source>
</evidence>
<dbReference type="Gene3D" id="3.90.79.10">
    <property type="entry name" value="Nucleoside Triphosphate Pyrophosphohydrolase"/>
    <property type="match status" value="1"/>
</dbReference>
<name>A0ABP4N2C9_9ACTN</name>
<dbReference type="Pfam" id="PF00293">
    <property type="entry name" value="NUDIX"/>
    <property type="match status" value="1"/>
</dbReference>
<dbReference type="PROSITE" id="PS51462">
    <property type="entry name" value="NUDIX"/>
    <property type="match status" value="1"/>
</dbReference>
<gene>
    <name evidence="4" type="ORF">GCM10009804_09130</name>
</gene>
<keyword evidence="5" id="KW-1185">Reference proteome</keyword>
<evidence type="ECO:0000259" key="3">
    <source>
        <dbReference type="PROSITE" id="PS51462"/>
    </source>
</evidence>
<evidence type="ECO:0000313" key="4">
    <source>
        <dbReference type="EMBL" id="GAA1554440.1"/>
    </source>
</evidence>
<dbReference type="SUPFAM" id="SSF55811">
    <property type="entry name" value="Nudix"/>
    <property type="match status" value="1"/>
</dbReference>
<dbReference type="PANTHER" id="PTHR43046">
    <property type="entry name" value="GDP-MANNOSE MANNOSYL HYDROLASE"/>
    <property type="match status" value="1"/>
</dbReference>
<keyword evidence="2" id="KW-0378">Hydrolase</keyword>
<protein>
    <submittedName>
        <fullName evidence="4">NUDIX domain-containing protein</fullName>
    </submittedName>
</protein>
<dbReference type="EMBL" id="BAAAPH010000002">
    <property type="protein sequence ID" value="GAA1554440.1"/>
    <property type="molecule type" value="Genomic_DNA"/>
</dbReference>
<sequence length="165" mass="18425">MPTPKFILELREKIGHDLLWLTGLTGVVLNDTGQVLLVQRADNHRWSLPAGILEPGEQPAIGLAREIQEETAIEVEVDRLLSVESLPPAAYPNGDQVQFLDLTFRCHPLHQSGDRAVPRVNDDESLDVRWWPLATITDLPDLTDREHTSIRQALSPNPQPAYATS</sequence>